<dbReference type="EMBL" id="PKJT01000001">
    <property type="protein sequence ID" value="PKZ83490.1"/>
    <property type="molecule type" value="Genomic_DNA"/>
</dbReference>
<dbReference type="Pfam" id="PF13523">
    <property type="entry name" value="Acetyltransf_8"/>
    <property type="match status" value="1"/>
</dbReference>
<dbReference type="InterPro" id="IPR043147">
    <property type="entry name" value="Penicillin_amidase_A-knob"/>
</dbReference>
<organism evidence="4 5">
    <name type="scientific">Micrococcus luteus</name>
    <name type="common">Micrococcus lysodeikticus</name>
    <dbReference type="NCBI Taxonomy" id="1270"/>
    <lineage>
        <taxon>Bacteria</taxon>
        <taxon>Bacillati</taxon>
        <taxon>Actinomycetota</taxon>
        <taxon>Actinomycetes</taxon>
        <taxon>Micrococcales</taxon>
        <taxon>Micrococcaceae</taxon>
        <taxon>Micrococcus</taxon>
    </lineage>
</organism>
<proteinExistence type="inferred from homology"/>
<dbReference type="Gene3D" id="2.30.120.10">
    <property type="match status" value="1"/>
</dbReference>
<dbReference type="AlphaFoldDB" id="A0AAX0VMX7"/>
<evidence type="ECO:0000313" key="5">
    <source>
        <dbReference type="Proteomes" id="UP000234847"/>
    </source>
</evidence>
<dbReference type="Gene3D" id="1.10.439.10">
    <property type="entry name" value="Penicillin Amidohydrolase, domain 1"/>
    <property type="match status" value="1"/>
</dbReference>
<accession>A0AAX0VMX7</accession>
<name>A0AAX0VMX7_MICLU</name>
<dbReference type="GO" id="GO:0017000">
    <property type="term" value="P:antibiotic biosynthetic process"/>
    <property type="evidence" value="ECO:0007669"/>
    <property type="project" value="InterPro"/>
</dbReference>
<dbReference type="Gene3D" id="3.40.630.30">
    <property type="match status" value="1"/>
</dbReference>
<dbReference type="InterPro" id="IPR029055">
    <property type="entry name" value="Ntn_hydrolases_N"/>
</dbReference>
<gene>
    <name evidence="4" type="ORF">CYJ95_00800</name>
</gene>
<dbReference type="Gene3D" id="1.10.1400.10">
    <property type="match status" value="1"/>
</dbReference>
<keyword evidence="2" id="KW-0378">Hydrolase</keyword>
<dbReference type="PANTHER" id="PTHR34218">
    <property type="entry name" value="PEPTIDASE S45 PENICILLIN AMIDASE"/>
    <property type="match status" value="1"/>
</dbReference>
<dbReference type="InterPro" id="IPR002692">
    <property type="entry name" value="S45"/>
</dbReference>
<evidence type="ECO:0008006" key="6">
    <source>
        <dbReference type="Google" id="ProtNLM"/>
    </source>
</evidence>
<dbReference type="InterPro" id="IPR016181">
    <property type="entry name" value="Acyl_CoA_acyltransferase"/>
</dbReference>
<evidence type="ECO:0000256" key="2">
    <source>
        <dbReference type="ARBA" id="ARBA00022801"/>
    </source>
</evidence>
<dbReference type="InterPro" id="IPR043146">
    <property type="entry name" value="Penicillin_amidase_N_B-knob"/>
</dbReference>
<reference evidence="4 5" key="1">
    <citation type="submission" date="2017-12" db="EMBL/GenBank/DDBJ databases">
        <title>Phylogenetic diversity of female urinary microbiome.</title>
        <authorList>
            <person name="Thomas-White K."/>
            <person name="Wolfe A.J."/>
        </authorList>
    </citation>
    <scope>NUCLEOTIDE SEQUENCE [LARGE SCALE GENOMIC DNA]</scope>
    <source>
        <strain evidence="4 5">UMB0038</strain>
    </source>
</reference>
<dbReference type="InterPro" id="IPR023343">
    <property type="entry name" value="Penicillin_amidase_dom1"/>
</dbReference>
<dbReference type="SUPFAM" id="SSF56235">
    <property type="entry name" value="N-terminal nucleophile aminohydrolases (Ntn hydrolases)"/>
    <property type="match status" value="1"/>
</dbReference>
<dbReference type="RefSeq" id="WP_101965484.1">
    <property type="nucleotide sequence ID" value="NZ_JBHWZX010000056.1"/>
</dbReference>
<dbReference type="GO" id="GO:0016811">
    <property type="term" value="F:hydrolase activity, acting on carbon-nitrogen (but not peptide) bonds, in linear amides"/>
    <property type="evidence" value="ECO:0007669"/>
    <property type="project" value="InterPro"/>
</dbReference>
<comment type="caution">
    <text evidence="4">The sequence shown here is derived from an EMBL/GenBank/DDBJ whole genome shotgun (WGS) entry which is preliminary data.</text>
</comment>
<keyword evidence="3" id="KW-0865">Zymogen</keyword>
<dbReference type="Gene3D" id="3.60.20.10">
    <property type="entry name" value="Glutamine Phosphoribosylpyrophosphate, subunit 1, domain 1"/>
    <property type="match status" value="1"/>
</dbReference>
<evidence type="ECO:0000256" key="3">
    <source>
        <dbReference type="ARBA" id="ARBA00023145"/>
    </source>
</evidence>
<evidence type="ECO:0000256" key="1">
    <source>
        <dbReference type="ARBA" id="ARBA00006586"/>
    </source>
</evidence>
<evidence type="ECO:0000313" key="4">
    <source>
        <dbReference type="EMBL" id="PKZ83490.1"/>
    </source>
</evidence>
<dbReference type="Pfam" id="PF01804">
    <property type="entry name" value="Penicil_amidase"/>
    <property type="match status" value="1"/>
</dbReference>
<comment type="similarity">
    <text evidence="1">Belongs to the peptidase S45 family.</text>
</comment>
<dbReference type="PANTHER" id="PTHR34218:SF4">
    <property type="entry name" value="ACYL-HOMOSERINE LACTONE ACYLASE QUIP"/>
    <property type="match status" value="1"/>
</dbReference>
<dbReference type="SUPFAM" id="SSF55729">
    <property type="entry name" value="Acyl-CoA N-acyltransferases (Nat)"/>
    <property type="match status" value="1"/>
</dbReference>
<protein>
    <recommendedName>
        <fullName evidence="6">Penicillin amidase</fullName>
    </recommendedName>
</protein>
<sequence length="901" mass="94682">MSADAWTGTATGDVAGRCHRDAHGVPTLVAASLPELAYLQGWHVATERAWQVDCEHRRVTGMSAEVFGPPAVANDVAARQMDLDGAARQAFNALDDAEDRAWFTRFADGVNAGLDAGARRAPEFAAHGVKPLPFDPHTALALHLGYNVWLTNAPAALFRTLLAERFPALAAALISPRPDADGSNAWAVRVGAEGAPLVAADPHRLLELPGVYQQVRLVVEAERPRDRVDVVGLAFPGVPGVPHVGQSEHVAWVTTSAMVSSLEMVLEDAPEGPEVLDARTERVHVRGGDPVDVRVAHTPRGRLVDVPGAGPVSMRFPAWDRADTGLPSARRLLTAASAAEACAVLDGHVEPVNRVIVADRRTVLTRHAGAVRRRDRRSAWGAARASALGRGSADGSLDQRWVRWPAPAAADDVVVAANEPHPDTACLTVDACAPWRSRRIREALEALAPQERTVDAMAALQTDTRTPGAPRAWLADAVDALVADDVLAAESVPAWAGDAAAGSAAARWWLLVEHEVAAALIAHLPPASRALLGGPWAPWGDAAAWVGAALAERGPEPLRAALGVAASTRDLVRAAVAAVGDAAEPPGPDDTARTWGAAHALTPFLFTHEHPGGPDVPGLADVLDTIGSVRVGGTADAVCATSHAPGLAVGTHRGPVARVVFDLGDRTRSRWVVPFGASSLGGGHVTDQLDAWAAGRLLPVPSGPVPPSAGSGVAPARSVPGGAPPGRIVAEVGVGALGLTMTRVRPALDAPLIHALVTEPRAEFYGMRGHSVQDVEEVYDFLEFQPTHANHLVWHGGTLVALVQTYDPRAEEVGGAYEVRDGDLGFHFITAPGGLQGRARAAAYRSIVDWLGARPGTRRLVIEPDVRNTRAVKTARALGFTVDREVELPGKRAALCFRAVH</sequence>
<dbReference type="Proteomes" id="UP000234847">
    <property type="component" value="Unassembled WGS sequence"/>
</dbReference>